<dbReference type="PRINTS" id="PR00164">
    <property type="entry name" value="ABC2TRNSPORT"/>
</dbReference>
<proteinExistence type="inferred from homology"/>
<comment type="caution">
    <text evidence="11">The sequence shown here is derived from an EMBL/GenBank/DDBJ whole genome shotgun (WGS) entry which is preliminary data.</text>
</comment>
<keyword evidence="5" id="KW-0997">Cell inner membrane</keyword>
<keyword evidence="3 9" id="KW-0813">Transport</keyword>
<organism evidence="11 12">
    <name type="scientific">Youngiibacter multivorans</name>
    <dbReference type="NCBI Taxonomy" id="937251"/>
    <lineage>
        <taxon>Bacteria</taxon>
        <taxon>Bacillati</taxon>
        <taxon>Bacillota</taxon>
        <taxon>Clostridia</taxon>
        <taxon>Eubacteriales</taxon>
        <taxon>Clostridiaceae</taxon>
        <taxon>Youngiibacter</taxon>
    </lineage>
</organism>
<evidence type="ECO:0000256" key="7">
    <source>
        <dbReference type="ARBA" id="ARBA00022989"/>
    </source>
</evidence>
<feature type="transmembrane region" description="Helical" evidence="9">
    <location>
        <begin position="173"/>
        <end position="192"/>
    </location>
</feature>
<reference evidence="11 12" key="1">
    <citation type="submission" date="2021-03" db="EMBL/GenBank/DDBJ databases">
        <title>Genomic Encyclopedia of Type Strains, Phase IV (KMG-IV): sequencing the most valuable type-strain genomes for metagenomic binning, comparative biology and taxonomic classification.</title>
        <authorList>
            <person name="Goeker M."/>
        </authorList>
    </citation>
    <scope>NUCLEOTIDE SEQUENCE [LARGE SCALE GENOMIC DNA]</scope>
    <source>
        <strain evidence="11 12">DSM 6139</strain>
    </source>
</reference>
<comment type="similarity">
    <text evidence="2 9">Belongs to the ABC-2 integral membrane protein family.</text>
</comment>
<evidence type="ECO:0000256" key="8">
    <source>
        <dbReference type="ARBA" id="ARBA00023136"/>
    </source>
</evidence>
<keyword evidence="6 9" id="KW-0812">Transmembrane</keyword>
<dbReference type="RefSeq" id="WP_209459871.1">
    <property type="nucleotide sequence ID" value="NZ_JAGGKC010000018.1"/>
</dbReference>
<dbReference type="InterPro" id="IPR013525">
    <property type="entry name" value="ABC2_TM"/>
</dbReference>
<sequence>MLKKIKEITVYKELLFNLTSKELKLKYKNSALGFFWSFLNPLLMLTVYTFAFKFIMKVQIENYSLVLLAGLLPWNFFNASVQGSTMSLVSNSQLIKKVYFPREIIPLSLIMSNFVNFLMTMIVLFAAMMLFGVPLGINILMLPVVLILLVMFTTGLSLMLSVLNVYYRDISHFVEILFMAWIYLTPVIYSFSMIPEKYRVFLMLNPMTLVVELIRDTTIRNVFPDLKFLVALLVVASITLAVGQRVFTKLERDIAERI</sequence>
<dbReference type="Proteomes" id="UP001519271">
    <property type="component" value="Unassembled WGS sequence"/>
</dbReference>
<gene>
    <name evidence="11" type="ORF">J2Z34_002170</name>
</gene>
<feature type="transmembrane region" description="Helical" evidence="9">
    <location>
        <begin position="31"/>
        <end position="51"/>
    </location>
</feature>
<evidence type="ECO:0000256" key="3">
    <source>
        <dbReference type="ARBA" id="ARBA00022448"/>
    </source>
</evidence>
<name>A0ABS4G565_9CLOT</name>
<evidence type="ECO:0000256" key="4">
    <source>
        <dbReference type="ARBA" id="ARBA00022475"/>
    </source>
</evidence>
<dbReference type="PROSITE" id="PS51012">
    <property type="entry name" value="ABC_TM2"/>
    <property type="match status" value="1"/>
</dbReference>
<dbReference type="InterPro" id="IPR047817">
    <property type="entry name" value="ABC2_TM_bact-type"/>
</dbReference>
<dbReference type="PANTHER" id="PTHR30413:SF8">
    <property type="entry name" value="TRANSPORT PERMEASE PROTEIN"/>
    <property type="match status" value="1"/>
</dbReference>
<keyword evidence="12" id="KW-1185">Reference proteome</keyword>
<feature type="transmembrane region" description="Helical" evidence="9">
    <location>
        <begin position="63"/>
        <end position="83"/>
    </location>
</feature>
<evidence type="ECO:0000256" key="2">
    <source>
        <dbReference type="ARBA" id="ARBA00007783"/>
    </source>
</evidence>
<evidence type="ECO:0000256" key="6">
    <source>
        <dbReference type="ARBA" id="ARBA00022692"/>
    </source>
</evidence>
<feature type="domain" description="ABC transmembrane type-2" evidence="10">
    <location>
        <begin position="32"/>
        <end position="250"/>
    </location>
</feature>
<evidence type="ECO:0000313" key="12">
    <source>
        <dbReference type="Proteomes" id="UP001519271"/>
    </source>
</evidence>
<feature type="transmembrane region" description="Helical" evidence="9">
    <location>
        <begin position="139"/>
        <end position="166"/>
    </location>
</feature>
<dbReference type="EMBL" id="JAGGKC010000018">
    <property type="protein sequence ID" value="MBP1919674.1"/>
    <property type="molecule type" value="Genomic_DNA"/>
</dbReference>
<protein>
    <recommendedName>
        <fullName evidence="9">Transport permease protein</fullName>
    </recommendedName>
</protein>
<feature type="transmembrane region" description="Helical" evidence="9">
    <location>
        <begin position="104"/>
        <end position="133"/>
    </location>
</feature>
<evidence type="ECO:0000256" key="1">
    <source>
        <dbReference type="ARBA" id="ARBA00004429"/>
    </source>
</evidence>
<keyword evidence="8 9" id="KW-0472">Membrane</keyword>
<evidence type="ECO:0000256" key="9">
    <source>
        <dbReference type="RuleBase" id="RU361157"/>
    </source>
</evidence>
<dbReference type="Pfam" id="PF01061">
    <property type="entry name" value="ABC2_membrane"/>
    <property type="match status" value="1"/>
</dbReference>
<evidence type="ECO:0000259" key="10">
    <source>
        <dbReference type="PROSITE" id="PS51012"/>
    </source>
</evidence>
<evidence type="ECO:0000313" key="11">
    <source>
        <dbReference type="EMBL" id="MBP1919674.1"/>
    </source>
</evidence>
<keyword evidence="7 9" id="KW-1133">Transmembrane helix</keyword>
<feature type="transmembrane region" description="Helical" evidence="9">
    <location>
        <begin position="226"/>
        <end position="247"/>
    </location>
</feature>
<accession>A0ABS4G565</accession>
<comment type="subcellular location">
    <subcellularLocation>
        <location evidence="1">Cell inner membrane</location>
        <topology evidence="1">Multi-pass membrane protein</topology>
    </subcellularLocation>
    <subcellularLocation>
        <location evidence="9">Cell membrane</location>
        <topology evidence="9">Multi-pass membrane protein</topology>
    </subcellularLocation>
</comment>
<keyword evidence="4 9" id="KW-1003">Cell membrane</keyword>
<dbReference type="PANTHER" id="PTHR30413">
    <property type="entry name" value="INNER MEMBRANE TRANSPORT PERMEASE"/>
    <property type="match status" value="1"/>
</dbReference>
<evidence type="ECO:0000256" key="5">
    <source>
        <dbReference type="ARBA" id="ARBA00022519"/>
    </source>
</evidence>
<dbReference type="InterPro" id="IPR000412">
    <property type="entry name" value="ABC_2_transport"/>
</dbReference>